<name>A0A1F8F812_9BACT</name>
<proteinExistence type="predicted"/>
<accession>A0A1F8F812</accession>
<dbReference type="EMBL" id="MGJO01000026">
    <property type="protein sequence ID" value="OGN09282.1"/>
    <property type="molecule type" value="Genomic_DNA"/>
</dbReference>
<comment type="caution">
    <text evidence="1">The sequence shown here is derived from an EMBL/GenBank/DDBJ whole genome shotgun (WGS) entry which is preliminary data.</text>
</comment>
<evidence type="ECO:0000313" key="2">
    <source>
        <dbReference type="Proteomes" id="UP000178908"/>
    </source>
</evidence>
<gene>
    <name evidence="1" type="ORF">A3C61_02840</name>
</gene>
<reference evidence="1 2" key="1">
    <citation type="journal article" date="2016" name="Nat. Commun.">
        <title>Thousands of microbial genomes shed light on interconnected biogeochemical processes in an aquifer system.</title>
        <authorList>
            <person name="Anantharaman K."/>
            <person name="Brown C.T."/>
            <person name="Hug L.A."/>
            <person name="Sharon I."/>
            <person name="Castelle C.J."/>
            <person name="Probst A.J."/>
            <person name="Thomas B.C."/>
            <person name="Singh A."/>
            <person name="Wilkins M.J."/>
            <person name="Karaoz U."/>
            <person name="Brodie E.L."/>
            <person name="Williams K.H."/>
            <person name="Hubbard S.S."/>
            <person name="Banfield J.F."/>
        </authorList>
    </citation>
    <scope>NUCLEOTIDE SEQUENCE [LARGE SCALE GENOMIC DNA]</scope>
</reference>
<evidence type="ECO:0000313" key="1">
    <source>
        <dbReference type="EMBL" id="OGN09282.1"/>
    </source>
</evidence>
<organism evidence="1 2">
    <name type="scientific">Candidatus Yanofskybacteria bacterium RIFCSPHIGHO2_02_FULL_39_10</name>
    <dbReference type="NCBI Taxonomy" id="1802674"/>
    <lineage>
        <taxon>Bacteria</taxon>
        <taxon>Candidatus Yanofskyibacteriota</taxon>
    </lineage>
</organism>
<sequence>MTKETITKNEVEDLMYQETKAVKREQFDLRSAKDVLTKLVMDGELELNSTVQEAVTRITEELKRIEGI</sequence>
<protein>
    <submittedName>
        <fullName evidence="1">Uncharacterized protein</fullName>
    </submittedName>
</protein>
<dbReference type="Proteomes" id="UP000178908">
    <property type="component" value="Unassembled WGS sequence"/>
</dbReference>
<dbReference type="AlphaFoldDB" id="A0A1F8F812"/>